<evidence type="ECO:0000313" key="2">
    <source>
        <dbReference type="Proteomes" id="UP000655225"/>
    </source>
</evidence>
<dbReference type="InterPro" id="IPR004158">
    <property type="entry name" value="DUF247_pln"/>
</dbReference>
<comment type="caution">
    <text evidence="1">The sequence shown here is derived from an EMBL/GenBank/DDBJ whole genome shotgun (WGS) entry which is preliminary data.</text>
</comment>
<sequence>MEEHKWRYLSAFLSLDHAKPLKDYVAALRQKEQDARECYAETIELSSAEFVKMMMLDGCFINVFLLRYKCPENQLPFFVLELLDFLPAQTARPSLPELATFYFDNLVKMGEILKNRYMPHPPPPPMAYPSIPDVPPSRVPPSRVPQENHFLHFLHSSYSPSSPWVAYECDKKYEFTRSVTELGEARVKFKCYQFDKPYITSYSVLIDSLINTPNDVALLIRHGIFENFLGSNEEAALLFNKLSKEVSLGIKVSYFSDICRDLNEYCKKPWHRWKAPLKRDYFNTPVAAAAFLIIPTIIL</sequence>
<dbReference type="EMBL" id="JABCRI010000019">
    <property type="protein sequence ID" value="KAF8389084.1"/>
    <property type="molecule type" value="Genomic_DNA"/>
</dbReference>
<dbReference type="OrthoDB" id="771233at2759"/>
<accession>A0A834YHH8</accession>
<reference evidence="1 2" key="1">
    <citation type="submission" date="2020-04" db="EMBL/GenBank/DDBJ databases">
        <title>Plant Genome Project.</title>
        <authorList>
            <person name="Zhang R.-G."/>
        </authorList>
    </citation>
    <scope>NUCLEOTIDE SEQUENCE [LARGE SCALE GENOMIC DNA]</scope>
    <source>
        <strain evidence="1">YNK0</strain>
        <tissue evidence="1">Leaf</tissue>
    </source>
</reference>
<keyword evidence="2" id="KW-1185">Reference proteome</keyword>
<dbReference type="PANTHER" id="PTHR31170">
    <property type="entry name" value="BNAC04G53230D PROTEIN"/>
    <property type="match status" value="1"/>
</dbReference>
<dbReference type="PANTHER" id="PTHR31170:SF25">
    <property type="entry name" value="BNAA09G04570D PROTEIN"/>
    <property type="match status" value="1"/>
</dbReference>
<dbReference type="Proteomes" id="UP000655225">
    <property type="component" value="Unassembled WGS sequence"/>
</dbReference>
<proteinExistence type="predicted"/>
<gene>
    <name evidence="1" type="ORF">HHK36_025769</name>
</gene>
<dbReference type="Pfam" id="PF03140">
    <property type="entry name" value="DUF247"/>
    <property type="match status" value="2"/>
</dbReference>
<name>A0A834YHH8_TETSI</name>
<dbReference type="OMA" id="RHTNENP"/>
<evidence type="ECO:0000313" key="1">
    <source>
        <dbReference type="EMBL" id="KAF8389084.1"/>
    </source>
</evidence>
<protein>
    <submittedName>
        <fullName evidence="1">Uncharacterized protein</fullName>
    </submittedName>
</protein>
<organism evidence="1 2">
    <name type="scientific">Tetracentron sinense</name>
    <name type="common">Spur-leaf</name>
    <dbReference type="NCBI Taxonomy" id="13715"/>
    <lineage>
        <taxon>Eukaryota</taxon>
        <taxon>Viridiplantae</taxon>
        <taxon>Streptophyta</taxon>
        <taxon>Embryophyta</taxon>
        <taxon>Tracheophyta</taxon>
        <taxon>Spermatophyta</taxon>
        <taxon>Magnoliopsida</taxon>
        <taxon>Trochodendrales</taxon>
        <taxon>Trochodendraceae</taxon>
        <taxon>Tetracentron</taxon>
    </lineage>
</organism>
<dbReference type="AlphaFoldDB" id="A0A834YHH8"/>